<sequence length="290" mass="33059">MNAIEIHRLTKKFGKQIAVDGIDLEVKQGEIFGFIGPNGAGKSTTIKILLNLIFPTEGKALIFGHDCIKESVAIKRFTGYVTSEVRLYNKFTSLDIFNYVSEFHGLKDSRKEIEDYVQLFEIDLKKKFSELSFGNKKKVALVAAFLPNPKLLILDEPTNGLDPKIQARFFEVLKHKQEEGMTTFLSSHDLHEVQNHCERVAFIKNGVIAAVENLHEKKSFIKKITLTGEQIPFEEIMRIGGKILGQGSNRLVFTFDGEFSKLFHLLENVSIQDIDIRDVDLEERFLSMYE</sequence>
<dbReference type="PROSITE" id="PS00211">
    <property type="entry name" value="ABC_TRANSPORTER_1"/>
    <property type="match status" value="1"/>
</dbReference>
<dbReference type="InterPro" id="IPR003593">
    <property type="entry name" value="AAA+_ATPase"/>
</dbReference>
<dbReference type="OrthoDB" id="9804819at2"/>
<evidence type="ECO:0000313" key="6">
    <source>
        <dbReference type="EMBL" id="RSU07612.1"/>
    </source>
</evidence>
<comment type="similarity">
    <text evidence="1">Belongs to the ABC transporter superfamily.</text>
</comment>
<dbReference type="InterPro" id="IPR027417">
    <property type="entry name" value="P-loop_NTPase"/>
</dbReference>
<dbReference type="PROSITE" id="PS50893">
    <property type="entry name" value="ABC_TRANSPORTER_2"/>
    <property type="match status" value="1"/>
</dbReference>
<reference evidence="6 7" key="1">
    <citation type="submission" date="2017-05" db="EMBL/GenBank/DDBJ databases">
        <title>Vagococcus spp. assemblies.</title>
        <authorList>
            <person name="Gulvik C.A."/>
        </authorList>
    </citation>
    <scope>NUCLEOTIDE SEQUENCE [LARGE SCALE GENOMIC DNA]</scope>
    <source>
        <strain evidence="6 7">CCUG 51432</strain>
    </source>
</reference>
<keyword evidence="4 6" id="KW-0067">ATP-binding</keyword>
<dbReference type="RefSeq" id="WP_126810224.1">
    <property type="nucleotide sequence ID" value="NZ_NGKA01000041.1"/>
</dbReference>
<evidence type="ECO:0000256" key="2">
    <source>
        <dbReference type="ARBA" id="ARBA00022448"/>
    </source>
</evidence>
<dbReference type="EMBL" id="NGKA01000041">
    <property type="protein sequence ID" value="RSU07612.1"/>
    <property type="molecule type" value="Genomic_DNA"/>
</dbReference>
<proteinExistence type="inferred from homology"/>
<evidence type="ECO:0000313" key="7">
    <source>
        <dbReference type="Proteomes" id="UP000287605"/>
    </source>
</evidence>
<dbReference type="Proteomes" id="UP000287605">
    <property type="component" value="Unassembled WGS sequence"/>
</dbReference>
<dbReference type="InterPro" id="IPR003439">
    <property type="entry name" value="ABC_transporter-like_ATP-bd"/>
</dbReference>
<dbReference type="CDD" id="cd03230">
    <property type="entry name" value="ABC_DR_subfamily_A"/>
    <property type="match status" value="1"/>
</dbReference>
<evidence type="ECO:0000256" key="3">
    <source>
        <dbReference type="ARBA" id="ARBA00022741"/>
    </source>
</evidence>
<organism evidence="6 7">
    <name type="scientific">Vagococcus elongatus</name>
    <dbReference type="NCBI Taxonomy" id="180344"/>
    <lineage>
        <taxon>Bacteria</taxon>
        <taxon>Bacillati</taxon>
        <taxon>Bacillota</taxon>
        <taxon>Bacilli</taxon>
        <taxon>Lactobacillales</taxon>
        <taxon>Enterococcaceae</taxon>
        <taxon>Vagococcus</taxon>
    </lineage>
</organism>
<dbReference type="SMART" id="SM00382">
    <property type="entry name" value="AAA"/>
    <property type="match status" value="1"/>
</dbReference>
<dbReference type="GO" id="GO:0016887">
    <property type="term" value="F:ATP hydrolysis activity"/>
    <property type="evidence" value="ECO:0007669"/>
    <property type="project" value="InterPro"/>
</dbReference>
<dbReference type="InterPro" id="IPR050763">
    <property type="entry name" value="ABC_transporter_ATP-binding"/>
</dbReference>
<protein>
    <submittedName>
        <fullName evidence="6">ABC transporter ATP-binding protein</fullName>
    </submittedName>
</protein>
<accession>A0A430AHP3</accession>
<gene>
    <name evidence="6" type="ORF">CBF29_13455</name>
</gene>
<keyword evidence="2" id="KW-0813">Transport</keyword>
<keyword evidence="3" id="KW-0547">Nucleotide-binding</keyword>
<dbReference type="PANTHER" id="PTHR42711:SF5">
    <property type="entry name" value="ABC TRANSPORTER ATP-BINDING PROTEIN NATA"/>
    <property type="match status" value="1"/>
</dbReference>
<feature type="domain" description="ABC transporter" evidence="5">
    <location>
        <begin position="4"/>
        <end position="230"/>
    </location>
</feature>
<evidence type="ECO:0000256" key="4">
    <source>
        <dbReference type="ARBA" id="ARBA00022840"/>
    </source>
</evidence>
<dbReference type="InterPro" id="IPR017871">
    <property type="entry name" value="ABC_transporter-like_CS"/>
</dbReference>
<dbReference type="PANTHER" id="PTHR42711">
    <property type="entry name" value="ABC TRANSPORTER ATP-BINDING PROTEIN"/>
    <property type="match status" value="1"/>
</dbReference>
<comment type="caution">
    <text evidence="6">The sequence shown here is derived from an EMBL/GenBank/DDBJ whole genome shotgun (WGS) entry which is preliminary data.</text>
</comment>
<dbReference type="Gene3D" id="3.40.50.300">
    <property type="entry name" value="P-loop containing nucleotide triphosphate hydrolases"/>
    <property type="match status" value="1"/>
</dbReference>
<keyword evidence="7" id="KW-1185">Reference proteome</keyword>
<evidence type="ECO:0000256" key="1">
    <source>
        <dbReference type="ARBA" id="ARBA00005417"/>
    </source>
</evidence>
<evidence type="ECO:0000259" key="5">
    <source>
        <dbReference type="PROSITE" id="PS50893"/>
    </source>
</evidence>
<dbReference type="GO" id="GO:0005524">
    <property type="term" value="F:ATP binding"/>
    <property type="evidence" value="ECO:0007669"/>
    <property type="project" value="UniProtKB-KW"/>
</dbReference>
<dbReference type="AlphaFoldDB" id="A0A430AHP3"/>
<dbReference type="SUPFAM" id="SSF52540">
    <property type="entry name" value="P-loop containing nucleoside triphosphate hydrolases"/>
    <property type="match status" value="1"/>
</dbReference>
<dbReference type="Pfam" id="PF00005">
    <property type="entry name" value="ABC_tran"/>
    <property type="match status" value="1"/>
</dbReference>
<name>A0A430AHP3_9ENTE</name>